<protein>
    <recommendedName>
        <fullName evidence="4">Cytochrome bo(3) ubiquinol oxidase subunit 4</fullName>
    </recommendedName>
    <alternativeName>
        <fullName evidence="16">Cytochrome o ubiquinol oxidase subunit 4</fullName>
    </alternativeName>
    <alternativeName>
        <fullName evidence="13">Oxidase bo(3) subunit 4</fullName>
    </alternativeName>
    <alternativeName>
        <fullName evidence="14">Ubiquinol oxidase polypeptide IV</fullName>
    </alternativeName>
    <alternativeName>
        <fullName evidence="15">Ubiquinol oxidase subunit 4</fullName>
    </alternativeName>
</protein>
<dbReference type="GO" id="GO:0019646">
    <property type="term" value="P:aerobic electron transport chain"/>
    <property type="evidence" value="ECO:0007669"/>
    <property type="project" value="TreeGrafter"/>
</dbReference>
<dbReference type="InterPro" id="IPR005171">
    <property type="entry name" value="Cyt_c_oxidase_su4_prok"/>
</dbReference>
<dbReference type="AlphaFoldDB" id="A0A927I393"/>
<evidence type="ECO:0000313" key="18">
    <source>
        <dbReference type="EMBL" id="MBD3849612.1"/>
    </source>
</evidence>
<evidence type="ECO:0000256" key="16">
    <source>
        <dbReference type="ARBA" id="ARBA00032185"/>
    </source>
</evidence>
<feature type="transmembrane region" description="Helical" evidence="17">
    <location>
        <begin position="21"/>
        <end position="43"/>
    </location>
</feature>
<name>A0A927I393_9HYPH</name>
<evidence type="ECO:0000256" key="15">
    <source>
        <dbReference type="ARBA" id="ARBA00031887"/>
    </source>
</evidence>
<comment type="subunit">
    <text evidence="3">Heterooctamer of two A chains, two B chains, two C chains and two D chains.</text>
</comment>
<feature type="transmembrane region" description="Helical" evidence="17">
    <location>
        <begin position="82"/>
        <end position="104"/>
    </location>
</feature>
<comment type="function">
    <text evidence="12">Cytochrome bo(3) ubiquinol terminal oxidase is the component of the aerobic respiratory chain of E.coli that predominates when cells are grown at high aeration. Has proton pump activity across the membrane in addition to electron transfer, pumping 2 protons/electron.</text>
</comment>
<dbReference type="Pfam" id="PF03626">
    <property type="entry name" value="COX4_pro"/>
    <property type="match status" value="1"/>
</dbReference>
<evidence type="ECO:0000256" key="9">
    <source>
        <dbReference type="ARBA" id="ARBA00022989"/>
    </source>
</evidence>
<evidence type="ECO:0000256" key="2">
    <source>
        <dbReference type="ARBA" id="ARBA00008079"/>
    </source>
</evidence>
<feature type="transmembrane region" description="Helical" evidence="17">
    <location>
        <begin position="49"/>
        <end position="70"/>
    </location>
</feature>
<keyword evidence="10" id="KW-0560">Oxidoreductase</keyword>
<keyword evidence="19" id="KW-1185">Reference proteome</keyword>
<comment type="similarity">
    <text evidence="2">Belongs to the cytochrome c oxidase bacterial subunit 4 family.</text>
</comment>
<evidence type="ECO:0000256" key="4">
    <source>
        <dbReference type="ARBA" id="ARBA00014689"/>
    </source>
</evidence>
<evidence type="ECO:0000256" key="6">
    <source>
        <dbReference type="ARBA" id="ARBA00022475"/>
    </source>
</evidence>
<dbReference type="InterPro" id="IPR014210">
    <property type="entry name" value="Cyt_o_ubiqinol_oxidase_su4"/>
</dbReference>
<comment type="caution">
    <text evidence="18">The sequence shown here is derived from an EMBL/GenBank/DDBJ whole genome shotgun (WGS) entry which is preliminary data.</text>
</comment>
<dbReference type="GO" id="GO:0009319">
    <property type="term" value="C:cytochrome o ubiquinol oxidase complex"/>
    <property type="evidence" value="ECO:0007669"/>
    <property type="project" value="TreeGrafter"/>
</dbReference>
<evidence type="ECO:0000313" key="19">
    <source>
        <dbReference type="Proteomes" id="UP000619295"/>
    </source>
</evidence>
<dbReference type="PANTHER" id="PTHR36835">
    <property type="entry name" value="CYTOCHROME BO(3) UBIQUINOL OXIDASE SUBUNIT 4"/>
    <property type="match status" value="1"/>
</dbReference>
<evidence type="ECO:0000256" key="7">
    <source>
        <dbReference type="ARBA" id="ARBA00022692"/>
    </source>
</evidence>
<dbReference type="GO" id="GO:0005886">
    <property type="term" value="C:plasma membrane"/>
    <property type="evidence" value="ECO:0007669"/>
    <property type="project" value="UniProtKB-SubCell"/>
</dbReference>
<dbReference type="NCBIfam" id="TIGR02847">
    <property type="entry name" value="CyoD"/>
    <property type="match status" value="1"/>
</dbReference>
<gene>
    <name evidence="18" type="primary">cyoD</name>
    <name evidence="18" type="ORF">IED13_28305</name>
</gene>
<keyword evidence="9 17" id="KW-1133">Transmembrane helix</keyword>
<keyword evidence="6" id="KW-1003">Cell membrane</keyword>
<dbReference type="GO" id="GO:0009486">
    <property type="term" value="F:cytochrome bo3 ubiquinol oxidase activity"/>
    <property type="evidence" value="ECO:0007669"/>
    <property type="project" value="InterPro"/>
</dbReference>
<dbReference type="RefSeq" id="WP_191126116.1">
    <property type="nucleotide sequence ID" value="NZ_JACXWY010000050.1"/>
</dbReference>
<evidence type="ECO:0000256" key="1">
    <source>
        <dbReference type="ARBA" id="ARBA00004651"/>
    </source>
</evidence>
<evidence type="ECO:0000256" key="8">
    <source>
        <dbReference type="ARBA" id="ARBA00022982"/>
    </source>
</evidence>
<evidence type="ECO:0000256" key="12">
    <source>
        <dbReference type="ARBA" id="ARBA00025694"/>
    </source>
</evidence>
<organism evidence="18 19">
    <name type="scientific">Bosea spartocytisi</name>
    <dbReference type="NCBI Taxonomy" id="2773451"/>
    <lineage>
        <taxon>Bacteria</taxon>
        <taxon>Pseudomonadati</taxon>
        <taxon>Pseudomonadota</taxon>
        <taxon>Alphaproteobacteria</taxon>
        <taxon>Hyphomicrobiales</taxon>
        <taxon>Boseaceae</taxon>
        <taxon>Bosea</taxon>
    </lineage>
</organism>
<keyword evidence="7 17" id="KW-0812">Transmembrane</keyword>
<evidence type="ECO:0000256" key="5">
    <source>
        <dbReference type="ARBA" id="ARBA00022448"/>
    </source>
</evidence>
<keyword evidence="8" id="KW-0249">Electron transport</keyword>
<dbReference type="PANTHER" id="PTHR36835:SF1">
    <property type="entry name" value="CYTOCHROME BO(3) UBIQUINOL OXIDASE SUBUNIT 4"/>
    <property type="match status" value="1"/>
</dbReference>
<evidence type="ECO:0000256" key="13">
    <source>
        <dbReference type="ARBA" id="ARBA00030071"/>
    </source>
</evidence>
<sequence>MSAHVHNDHGTIAAHGSLRGYLTGFILSVVLTAIPFWLVMAHVLASPVYTALAVMVFAAAQIVVHMIYFLHMNTKSEGGWTILALIFTLVFVAVTLIGSLWVMYHLNANMMPMSLQDMRNAP</sequence>
<proteinExistence type="inferred from homology"/>
<keyword evidence="5" id="KW-0813">Transport</keyword>
<dbReference type="InterPro" id="IPR050968">
    <property type="entry name" value="Cytochrome_c_oxidase_bac_sub4"/>
</dbReference>
<dbReference type="EMBL" id="JACXWY010000050">
    <property type="protein sequence ID" value="MBD3849612.1"/>
    <property type="molecule type" value="Genomic_DNA"/>
</dbReference>
<evidence type="ECO:0000256" key="3">
    <source>
        <dbReference type="ARBA" id="ARBA00011700"/>
    </source>
</evidence>
<dbReference type="GO" id="GO:0015990">
    <property type="term" value="P:electron transport coupled proton transport"/>
    <property type="evidence" value="ECO:0007669"/>
    <property type="project" value="InterPro"/>
</dbReference>
<evidence type="ECO:0000256" key="10">
    <source>
        <dbReference type="ARBA" id="ARBA00023002"/>
    </source>
</evidence>
<evidence type="ECO:0000256" key="11">
    <source>
        <dbReference type="ARBA" id="ARBA00023136"/>
    </source>
</evidence>
<accession>A0A927I393</accession>
<keyword evidence="11 17" id="KW-0472">Membrane</keyword>
<comment type="subcellular location">
    <subcellularLocation>
        <location evidence="1">Cell membrane</location>
        <topology evidence="1">Multi-pass membrane protein</topology>
    </subcellularLocation>
</comment>
<reference evidence="18" key="1">
    <citation type="submission" date="2020-09" db="EMBL/GenBank/DDBJ databases">
        <title>Bosea spartocytisi sp. nov. a root nodule endophyte of Spartocytisus supranubius in the high mountain ecosystem fo the Teide National Park (Canary Islands, Spain).</title>
        <authorList>
            <person name="Pulido-Suarez L."/>
            <person name="Peix A."/>
            <person name="Igual J.M."/>
            <person name="Socas-Perez N."/>
            <person name="Velazquez E."/>
            <person name="Flores-Felix J.D."/>
            <person name="Leon-Barrios M."/>
        </authorList>
    </citation>
    <scope>NUCLEOTIDE SEQUENCE</scope>
    <source>
        <strain evidence="18">SSUT16</strain>
    </source>
</reference>
<dbReference type="GO" id="GO:0015078">
    <property type="term" value="F:proton transmembrane transporter activity"/>
    <property type="evidence" value="ECO:0007669"/>
    <property type="project" value="TreeGrafter"/>
</dbReference>
<dbReference type="Proteomes" id="UP000619295">
    <property type="component" value="Unassembled WGS sequence"/>
</dbReference>
<evidence type="ECO:0000256" key="14">
    <source>
        <dbReference type="ARBA" id="ARBA00030211"/>
    </source>
</evidence>
<evidence type="ECO:0000256" key="17">
    <source>
        <dbReference type="SAM" id="Phobius"/>
    </source>
</evidence>